<evidence type="ECO:0000313" key="2">
    <source>
        <dbReference type="EMBL" id="RND89367.1"/>
    </source>
</evidence>
<sequence length="271" mass="31098">MNHSGNCFLIVLYNQKLSTSPAYQSLKPQLLTGDNLIVYDNSPVSMLDVKAENFVYFHDVTNTGLATAYNFAVQKCRETGHQWLTIFDQDTRIPTGFHHDVTEAITSSNAITVLVPQVTLEDGTSLSPFWIEDALFVHYPAKDQKTLAAINSGMTLNLATFSTDEELFDDRYPLDFLDYVFFKRLQAENKRVSQLPITLIQSLSLSDFRTMSQKRFESFQFAESRFVTEFYPQLINQYHLRVMLRLAKQLLKRVQWPKLKVMLQVVGGKTS</sequence>
<name>A0A422MEI7_LACPA</name>
<reference evidence="2 3" key="1">
    <citation type="journal article" date="2018" name="Front. Microbiol.">
        <title>Conversion of Methionine to Cysteine in Lactobacillus paracasei Depends on the Highly Mobile cysK-ctl-cysE Gene Cluster.</title>
        <authorList>
            <person name="Wuthrich D."/>
            <person name="Irmler S."/>
            <person name="Berthoud H."/>
            <person name="Guggenbuhl B."/>
            <person name="Eugster E."/>
            <person name="Bruggmann R."/>
        </authorList>
    </citation>
    <scope>NUCLEOTIDE SEQUENCE [LARGE SCALE GENOMIC DNA]</scope>
    <source>
        <strain evidence="2 3">FAM18172</strain>
    </source>
</reference>
<dbReference type="Gene3D" id="3.90.550.10">
    <property type="entry name" value="Spore Coat Polysaccharide Biosynthesis Protein SpsA, Chain A"/>
    <property type="match status" value="1"/>
</dbReference>
<organism evidence="2 3">
    <name type="scientific">Lacticaseibacillus paracasei</name>
    <name type="common">Lactobacillus paracasei</name>
    <dbReference type="NCBI Taxonomy" id="1597"/>
    <lineage>
        <taxon>Bacteria</taxon>
        <taxon>Bacillati</taxon>
        <taxon>Bacillota</taxon>
        <taxon>Bacilli</taxon>
        <taxon>Lactobacillales</taxon>
        <taxon>Lactobacillaceae</taxon>
        <taxon>Lacticaseibacillus</taxon>
    </lineage>
</organism>
<dbReference type="InterPro" id="IPR001173">
    <property type="entry name" value="Glyco_trans_2-like"/>
</dbReference>
<comment type="caution">
    <text evidence="2">The sequence shown here is derived from an EMBL/GenBank/DDBJ whole genome shotgun (WGS) entry which is preliminary data.</text>
</comment>
<proteinExistence type="predicted"/>
<evidence type="ECO:0000313" key="3">
    <source>
        <dbReference type="Proteomes" id="UP000285532"/>
    </source>
</evidence>
<dbReference type="Proteomes" id="UP000285532">
    <property type="component" value="Unassembled WGS sequence"/>
</dbReference>
<keyword evidence="2" id="KW-0808">Transferase</keyword>
<dbReference type="InterPro" id="IPR029044">
    <property type="entry name" value="Nucleotide-diphossugar_trans"/>
</dbReference>
<protein>
    <submittedName>
        <fullName evidence="2">Rhamnosyltransferase</fullName>
    </submittedName>
</protein>
<evidence type="ECO:0000259" key="1">
    <source>
        <dbReference type="Pfam" id="PF00535"/>
    </source>
</evidence>
<dbReference type="SUPFAM" id="SSF53448">
    <property type="entry name" value="Nucleotide-diphospho-sugar transferases"/>
    <property type="match status" value="1"/>
</dbReference>
<accession>A0A422MEI7</accession>
<dbReference type="EMBL" id="LKFU01000011">
    <property type="protein sequence ID" value="RND89367.1"/>
    <property type="molecule type" value="Genomic_DNA"/>
</dbReference>
<dbReference type="Pfam" id="PF00535">
    <property type="entry name" value="Glycos_transf_2"/>
    <property type="match status" value="1"/>
</dbReference>
<feature type="domain" description="Glycosyltransferase 2-like" evidence="1">
    <location>
        <begin position="8"/>
        <end position="116"/>
    </location>
</feature>
<dbReference type="AlphaFoldDB" id="A0A422MEI7"/>
<dbReference type="RefSeq" id="WP_128518754.1">
    <property type="nucleotide sequence ID" value="NZ_LKFU01000011.1"/>
</dbReference>
<gene>
    <name evidence="2" type="ORF">FAM18172_00230</name>
</gene>
<dbReference type="GO" id="GO:0016740">
    <property type="term" value="F:transferase activity"/>
    <property type="evidence" value="ECO:0007669"/>
    <property type="project" value="UniProtKB-KW"/>
</dbReference>